<protein>
    <submittedName>
        <fullName evidence="3">Uncharacterized protein</fullName>
    </submittedName>
</protein>
<dbReference type="Proteomes" id="UP000886885">
    <property type="component" value="Chromosome 10A"/>
</dbReference>
<organism evidence="3 4">
    <name type="scientific">Populus tomentosa</name>
    <name type="common">Chinese white poplar</name>
    <dbReference type="NCBI Taxonomy" id="118781"/>
    <lineage>
        <taxon>Eukaryota</taxon>
        <taxon>Viridiplantae</taxon>
        <taxon>Streptophyta</taxon>
        <taxon>Embryophyta</taxon>
        <taxon>Tracheophyta</taxon>
        <taxon>Spermatophyta</taxon>
        <taxon>Magnoliopsida</taxon>
        <taxon>eudicotyledons</taxon>
        <taxon>Gunneridae</taxon>
        <taxon>Pentapetalae</taxon>
        <taxon>rosids</taxon>
        <taxon>fabids</taxon>
        <taxon>Malpighiales</taxon>
        <taxon>Salicaceae</taxon>
        <taxon>Saliceae</taxon>
        <taxon>Populus</taxon>
    </lineage>
</organism>
<name>A0A8X8CMN1_POPTO</name>
<keyword evidence="4" id="KW-1185">Reference proteome</keyword>
<sequence length="246" mass="26620">MINHDNVEHPSENALIINLNHNYFFGGYCIFQWWWYDFVILPAMEYSCFFSAHTGDLSIHRSLHPIVIAISEKYFIMMKILPAFFIAFLLMLAALQADAEVLTTTKPKVAHRHLLSEPSSLGRKVSAGANDAETPTSNNGNSSTETKTGSGASGGDDDETNQSCGRYRGGSSTATRHHYTNYTRPHHSAYRGGGGGDDDGDGGDGDDDDGDGGDGDGDGDETNQNCGRYGDGSSTATHHHYTNDTS</sequence>
<evidence type="ECO:0000256" key="2">
    <source>
        <dbReference type="SAM" id="Phobius"/>
    </source>
</evidence>
<dbReference type="OrthoDB" id="851615at2759"/>
<dbReference type="EMBL" id="JAAWWB010000019">
    <property type="protein sequence ID" value="KAG6759800.1"/>
    <property type="molecule type" value="Genomic_DNA"/>
</dbReference>
<evidence type="ECO:0000313" key="4">
    <source>
        <dbReference type="Proteomes" id="UP000886885"/>
    </source>
</evidence>
<feature type="compositionally biased region" description="Polar residues" evidence="1">
    <location>
        <begin position="222"/>
        <end position="236"/>
    </location>
</feature>
<accession>A0A8X8CMN1</accession>
<feature type="compositionally biased region" description="Acidic residues" evidence="1">
    <location>
        <begin position="196"/>
        <end position="221"/>
    </location>
</feature>
<feature type="compositionally biased region" description="Basic residues" evidence="1">
    <location>
        <begin position="175"/>
        <end position="189"/>
    </location>
</feature>
<comment type="caution">
    <text evidence="3">The sequence shown here is derived from an EMBL/GenBank/DDBJ whole genome shotgun (WGS) entry which is preliminary data.</text>
</comment>
<keyword evidence="2" id="KW-0472">Membrane</keyword>
<feature type="compositionally biased region" description="Polar residues" evidence="1">
    <location>
        <begin position="133"/>
        <end position="150"/>
    </location>
</feature>
<keyword evidence="2" id="KW-0812">Transmembrane</keyword>
<gene>
    <name evidence="3" type="ORF">POTOM_036293</name>
</gene>
<proteinExistence type="predicted"/>
<evidence type="ECO:0000256" key="1">
    <source>
        <dbReference type="SAM" id="MobiDB-lite"/>
    </source>
</evidence>
<feature type="region of interest" description="Disordered" evidence="1">
    <location>
        <begin position="122"/>
        <end position="246"/>
    </location>
</feature>
<keyword evidence="2" id="KW-1133">Transmembrane helix</keyword>
<feature type="transmembrane region" description="Helical" evidence="2">
    <location>
        <begin position="74"/>
        <end position="95"/>
    </location>
</feature>
<dbReference type="AlphaFoldDB" id="A0A8X8CMN1"/>
<evidence type="ECO:0000313" key="3">
    <source>
        <dbReference type="EMBL" id="KAG6759800.1"/>
    </source>
</evidence>
<reference evidence="3" key="1">
    <citation type="journal article" date="2020" name="bioRxiv">
        <title>Hybrid origin of Populus tomentosa Carr. identified through genome sequencing and phylogenomic analysis.</title>
        <authorList>
            <person name="An X."/>
            <person name="Gao K."/>
            <person name="Chen Z."/>
            <person name="Li J."/>
            <person name="Yang X."/>
            <person name="Yang X."/>
            <person name="Zhou J."/>
            <person name="Guo T."/>
            <person name="Zhao T."/>
            <person name="Huang S."/>
            <person name="Miao D."/>
            <person name="Khan W.U."/>
            <person name="Rao P."/>
            <person name="Ye M."/>
            <person name="Lei B."/>
            <person name="Liao W."/>
            <person name="Wang J."/>
            <person name="Ji L."/>
            <person name="Li Y."/>
            <person name="Guo B."/>
            <person name="Mustafa N.S."/>
            <person name="Li S."/>
            <person name="Yun Q."/>
            <person name="Keller S.R."/>
            <person name="Mao J."/>
            <person name="Zhang R."/>
            <person name="Strauss S.H."/>
        </authorList>
    </citation>
    <scope>NUCLEOTIDE SEQUENCE</scope>
    <source>
        <strain evidence="3">GM15</strain>
        <tissue evidence="3">Leaf</tissue>
    </source>
</reference>